<dbReference type="Proteomes" id="UP000282184">
    <property type="component" value="Unassembled WGS sequence"/>
</dbReference>
<name>A0A431TV52_9BACT</name>
<gene>
    <name evidence="3" type="ORF">EJV47_25560</name>
</gene>
<evidence type="ECO:0000256" key="1">
    <source>
        <dbReference type="SAM" id="MobiDB-lite"/>
    </source>
</evidence>
<proteinExistence type="predicted"/>
<evidence type="ECO:0000313" key="4">
    <source>
        <dbReference type="Proteomes" id="UP000282184"/>
    </source>
</evidence>
<dbReference type="EMBL" id="RXOF01000021">
    <property type="protein sequence ID" value="RTQ45248.1"/>
    <property type="molecule type" value="Genomic_DNA"/>
</dbReference>
<comment type="caution">
    <text evidence="3">The sequence shown here is derived from an EMBL/GenBank/DDBJ whole genome shotgun (WGS) entry which is preliminary data.</text>
</comment>
<dbReference type="RefSeq" id="WP_126696061.1">
    <property type="nucleotide sequence ID" value="NZ_RXOF01000021.1"/>
</dbReference>
<organism evidence="3 4">
    <name type="scientific">Hymenobacter gummosus</name>
    <dbReference type="NCBI Taxonomy" id="1776032"/>
    <lineage>
        <taxon>Bacteria</taxon>
        <taxon>Pseudomonadati</taxon>
        <taxon>Bacteroidota</taxon>
        <taxon>Cytophagia</taxon>
        <taxon>Cytophagales</taxon>
        <taxon>Hymenobacteraceae</taxon>
        <taxon>Hymenobacter</taxon>
    </lineage>
</organism>
<keyword evidence="4" id="KW-1185">Reference proteome</keyword>
<feature type="chain" id="PRO_5019502010" evidence="2">
    <location>
        <begin position="22"/>
        <end position="106"/>
    </location>
</feature>
<evidence type="ECO:0000256" key="2">
    <source>
        <dbReference type="SAM" id="SignalP"/>
    </source>
</evidence>
<evidence type="ECO:0000313" key="3">
    <source>
        <dbReference type="EMBL" id="RTQ45248.1"/>
    </source>
</evidence>
<feature type="signal peptide" evidence="2">
    <location>
        <begin position="1"/>
        <end position="21"/>
    </location>
</feature>
<sequence length="106" mass="10498">MKHSLLFVLALAGLLPLGTLAQSTGSVGIGTTAPDASAALDIVSSTKGALLPRVADATALAAPAPGLLVYQTGGTAGFYYNAGTAAAPAGSSWRRRPARPLRPPTG</sequence>
<feature type="region of interest" description="Disordered" evidence="1">
    <location>
        <begin position="86"/>
        <end position="106"/>
    </location>
</feature>
<accession>A0A431TV52</accession>
<reference evidence="3 4" key="1">
    <citation type="submission" date="2018-12" db="EMBL/GenBank/DDBJ databases">
        <title>Hymenobacter gummosus sp. nov., isolated from a spring.</title>
        <authorList>
            <person name="Nie L."/>
        </authorList>
    </citation>
    <scope>NUCLEOTIDE SEQUENCE [LARGE SCALE GENOMIC DNA]</scope>
    <source>
        <strain evidence="3 4">KCTC 52166</strain>
    </source>
</reference>
<keyword evidence="2" id="KW-0732">Signal</keyword>
<protein>
    <submittedName>
        <fullName evidence="3">Uncharacterized protein</fullName>
    </submittedName>
</protein>
<dbReference type="AlphaFoldDB" id="A0A431TV52"/>